<keyword evidence="4" id="KW-0413">Isomerase</keyword>
<dbReference type="PANTHER" id="PTHR35303">
    <property type="entry name" value="OS02G0197800 PROTEIN"/>
    <property type="match status" value="1"/>
</dbReference>
<evidence type="ECO:0000313" key="4">
    <source>
        <dbReference type="EMBL" id="KJV05454.1"/>
    </source>
</evidence>
<reference evidence="4 5" key="2">
    <citation type="journal article" date="2016" name="Microb. Ecol.">
        <title>Genome Characteristics of a Novel Type I Methanotroph (Sn10-6) Isolated from a Flooded Indian Rice Field.</title>
        <authorList>
            <person name="Rahalkar M.C."/>
            <person name="Pandit P.S."/>
            <person name="Dhakephalkar P.K."/>
            <person name="Pore S."/>
            <person name="Arora P."/>
            <person name="Kapse N."/>
        </authorList>
    </citation>
    <scope>NUCLEOTIDE SEQUENCE [LARGE SCALE GENOMIC DNA]</scope>
    <source>
        <strain evidence="4 5">Sn10-6</strain>
    </source>
</reference>
<proteinExistence type="predicted"/>
<comment type="caution">
    <text evidence="4">The sequence shown here is derived from an EMBL/GenBank/DDBJ whole genome shotgun (WGS) entry which is preliminary data.</text>
</comment>
<evidence type="ECO:0000259" key="3">
    <source>
        <dbReference type="Pfam" id="PF06155"/>
    </source>
</evidence>
<keyword evidence="2" id="KW-0408">Iron</keyword>
<dbReference type="GO" id="GO:0016853">
    <property type="term" value="F:isomerase activity"/>
    <property type="evidence" value="ECO:0007669"/>
    <property type="project" value="UniProtKB-KW"/>
</dbReference>
<accession>A0A0F3IIV8</accession>
<organism evidence="4 5">
    <name type="scientific">Methylocucumis oryzae</name>
    <dbReference type="NCBI Taxonomy" id="1632867"/>
    <lineage>
        <taxon>Bacteria</taxon>
        <taxon>Pseudomonadati</taxon>
        <taxon>Pseudomonadota</taxon>
        <taxon>Gammaproteobacteria</taxon>
        <taxon>Methylococcales</taxon>
        <taxon>Methylococcaceae</taxon>
        <taxon>Methylocucumis</taxon>
    </lineage>
</organism>
<dbReference type="InterPro" id="IPR010376">
    <property type="entry name" value="GBBH-like_N"/>
</dbReference>
<gene>
    <name evidence="4" type="ORF">VZ94_18100</name>
</gene>
<evidence type="ECO:0000256" key="2">
    <source>
        <dbReference type="ARBA" id="ARBA00023004"/>
    </source>
</evidence>
<dbReference type="AlphaFoldDB" id="A0A0F3IIV8"/>
<dbReference type="PANTHER" id="PTHR35303:SF5">
    <property type="entry name" value="OS02G0197800 PROTEIN"/>
    <property type="match status" value="1"/>
</dbReference>
<sequence>MRLTTSPCHCFPTEIKHHQLSNALEISFDDGSVFTLPSEYLRVFSQSAEAVGHGPGQEVLQVGKEQVTIVSIKPIGNYAICPVFSDGHDTGIYTWDCLYTLGAEYNQLWPLYLQKLADAGYTRQPVC</sequence>
<dbReference type="Pfam" id="PF06155">
    <property type="entry name" value="GBBH-like_N"/>
    <property type="match status" value="1"/>
</dbReference>
<dbReference type="PATRIC" id="fig|1632867.3.peg.2706"/>
<evidence type="ECO:0000256" key="1">
    <source>
        <dbReference type="ARBA" id="ARBA00022723"/>
    </source>
</evidence>
<feature type="domain" description="Gamma-butyrobetaine hydroxylase-like N-terminal" evidence="3">
    <location>
        <begin position="15"/>
        <end position="99"/>
    </location>
</feature>
<dbReference type="Gene3D" id="3.30.2020.30">
    <property type="match status" value="1"/>
</dbReference>
<dbReference type="Proteomes" id="UP000033684">
    <property type="component" value="Unassembled WGS sequence"/>
</dbReference>
<dbReference type="InterPro" id="IPR038492">
    <property type="entry name" value="GBBH-like_N_sf"/>
</dbReference>
<dbReference type="OrthoDB" id="9794178at2"/>
<dbReference type="RefSeq" id="WP_045780290.1">
    <property type="nucleotide sequence ID" value="NZ_LAJX01000225.1"/>
</dbReference>
<protein>
    <submittedName>
        <fullName evidence="4">1-(5-phosphoribosyl)-5-[(5-phosphoribosylamino)methylideneamino] imidazole-4-carboxamide isomerase</fullName>
    </submittedName>
</protein>
<name>A0A0F3IIV8_9GAMM</name>
<reference evidence="5" key="1">
    <citation type="submission" date="2015-03" db="EMBL/GenBank/DDBJ databases">
        <title>Draft genome sequence of a novel methanotroph (Sn10-6) isolated from flooded ricefield rhizosphere in India.</title>
        <authorList>
            <person name="Pandit P.S."/>
            <person name="Pore S.D."/>
            <person name="Arora P."/>
            <person name="Kapse N.G."/>
            <person name="Dhakephalkar P.K."/>
            <person name="Rahalkar M.C."/>
        </authorList>
    </citation>
    <scope>NUCLEOTIDE SEQUENCE [LARGE SCALE GENOMIC DNA]</scope>
    <source>
        <strain evidence="5">Sn10-6</strain>
    </source>
</reference>
<keyword evidence="1" id="KW-0479">Metal-binding</keyword>
<keyword evidence="5" id="KW-1185">Reference proteome</keyword>
<dbReference type="GO" id="GO:0046872">
    <property type="term" value="F:metal ion binding"/>
    <property type="evidence" value="ECO:0007669"/>
    <property type="project" value="UniProtKB-KW"/>
</dbReference>
<dbReference type="EMBL" id="LAJX01000225">
    <property type="protein sequence ID" value="KJV05454.1"/>
    <property type="molecule type" value="Genomic_DNA"/>
</dbReference>
<evidence type="ECO:0000313" key="5">
    <source>
        <dbReference type="Proteomes" id="UP000033684"/>
    </source>
</evidence>